<accession>A0ABW2HS78</accession>
<dbReference type="RefSeq" id="WP_378969870.1">
    <property type="nucleotide sequence ID" value="NZ_JBHTBJ010000012.1"/>
</dbReference>
<comment type="caution">
    <text evidence="1">The sequence shown here is derived from an EMBL/GenBank/DDBJ whole genome shotgun (WGS) entry which is preliminary data.</text>
</comment>
<proteinExistence type="predicted"/>
<evidence type="ECO:0008006" key="3">
    <source>
        <dbReference type="Google" id="ProtNLM"/>
    </source>
</evidence>
<protein>
    <recommendedName>
        <fullName evidence="3">DUF3850 domain-containing protein</fullName>
    </recommendedName>
</protein>
<sequence length="82" mass="9140">MMAELNVGDVIEVDDGDYRYGMGRLIMRVTTIGNRQCTADGDWVDLDGLDLRADGTQLGAQPRHAVVRVNALRIRRGPQTRQ</sequence>
<evidence type="ECO:0000313" key="2">
    <source>
        <dbReference type="Proteomes" id="UP001596548"/>
    </source>
</evidence>
<dbReference type="Proteomes" id="UP001596548">
    <property type="component" value="Unassembled WGS sequence"/>
</dbReference>
<keyword evidence="2" id="KW-1185">Reference proteome</keyword>
<reference evidence="2" key="1">
    <citation type="journal article" date="2019" name="Int. J. Syst. Evol. Microbiol.">
        <title>The Global Catalogue of Microorganisms (GCM) 10K type strain sequencing project: providing services to taxonomists for standard genome sequencing and annotation.</title>
        <authorList>
            <consortium name="The Broad Institute Genomics Platform"/>
            <consortium name="The Broad Institute Genome Sequencing Center for Infectious Disease"/>
            <person name="Wu L."/>
            <person name="Ma J."/>
        </authorList>
    </citation>
    <scope>NUCLEOTIDE SEQUENCE [LARGE SCALE GENOMIC DNA]</scope>
    <source>
        <strain evidence="2">XZYJT-10</strain>
    </source>
</reference>
<dbReference type="EMBL" id="JBHTBJ010000012">
    <property type="protein sequence ID" value="MFC7276039.1"/>
    <property type="molecule type" value="Genomic_DNA"/>
</dbReference>
<organism evidence="1 2">
    <name type="scientific">Paractinoplanes rhizophilus</name>
    <dbReference type="NCBI Taxonomy" id="1416877"/>
    <lineage>
        <taxon>Bacteria</taxon>
        <taxon>Bacillati</taxon>
        <taxon>Actinomycetota</taxon>
        <taxon>Actinomycetes</taxon>
        <taxon>Micromonosporales</taxon>
        <taxon>Micromonosporaceae</taxon>
        <taxon>Paractinoplanes</taxon>
    </lineage>
</organism>
<evidence type="ECO:0000313" key="1">
    <source>
        <dbReference type="EMBL" id="MFC7276039.1"/>
    </source>
</evidence>
<name>A0ABW2HS78_9ACTN</name>
<gene>
    <name evidence="1" type="ORF">ACFQS1_18760</name>
</gene>